<feature type="domain" description="ChrB N-terminal" evidence="2">
    <location>
        <begin position="25"/>
        <end position="108"/>
    </location>
</feature>
<dbReference type="Proteomes" id="UP001597124">
    <property type="component" value="Unassembled WGS sequence"/>
</dbReference>
<gene>
    <name evidence="3" type="ORF">ACFQ00_10185</name>
</gene>
<organism evidence="3 4">
    <name type="scientific">Sphingosinicella xenopeptidilytica</name>
    <dbReference type="NCBI Taxonomy" id="364098"/>
    <lineage>
        <taxon>Bacteria</taxon>
        <taxon>Pseudomonadati</taxon>
        <taxon>Pseudomonadota</taxon>
        <taxon>Alphaproteobacteria</taxon>
        <taxon>Sphingomonadales</taxon>
        <taxon>Sphingosinicellaceae</taxon>
        <taxon>Sphingosinicella</taxon>
    </lineage>
</organism>
<evidence type="ECO:0000313" key="4">
    <source>
        <dbReference type="Proteomes" id="UP001597124"/>
    </source>
</evidence>
<dbReference type="RefSeq" id="WP_381489877.1">
    <property type="nucleotide sequence ID" value="NZ_JBHTIK010000005.1"/>
</dbReference>
<evidence type="ECO:0000259" key="1">
    <source>
        <dbReference type="Pfam" id="PF09828"/>
    </source>
</evidence>
<reference evidence="4" key="1">
    <citation type="journal article" date="2019" name="Int. J. Syst. Evol. Microbiol.">
        <title>The Global Catalogue of Microorganisms (GCM) 10K type strain sequencing project: providing services to taxonomists for standard genome sequencing and annotation.</title>
        <authorList>
            <consortium name="The Broad Institute Genomics Platform"/>
            <consortium name="The Broad Institute Genome Sequencing Center for Infectious Disease"/>
            <person name="Wu L."/>
            <person name="Ma J."/>
        </authorList>
    </citation>
    <scope>NUCLEOTIDE SEQUENCE [LARGE SCALE GENOMIC DNA]</scope>
    <source>
        <strain evidence="4">CCUG 52537</strain>
    </source>
</reference>
<evidence type="ECO:0000313" key="3">
    <source>
        <dbReference type="EMBL" id="MFD0848689.1"/>
    </source>
</evidence>
<evidence type="ECO:0000259" key="2">
    <source>
        <dbReference type="Pfam" id="PF20229"/>
    </source>
</evidence>
<dbReference type="Pfam" id="PF09828">
    <property type="entry name" value="ChrB_C"/>
    <property type="match status" value="1"/>
</dbReference>
<proteinExistence type="predicted"/>
<dbReference type="InterPro" id="IPR018634">
    <property type="entry name" value="ChrB_C"/>
</dbReference>
<accession>A0ABW3C558</accession>
<feature type="domain" description="ChrB C-terminal" evidence="1">
    <location>
        <begin position="180"/>
        <end position="312"/>
    </location>
</feature>
<protein>
    <submittedName>
        <fullName evidence="3">Chromate resistance protein ChrB domain-containing protein</fullName>
    </submittedName>
</protein>
<comment type="caution">
    <text evidence="3">The sequence shown here is derived from an EMBL/GenBank/DDBJ whole genome shotgun (WGS) entry which is preliminary data.</text>
</comment>
<keyword evidence="4" id="KW-1185">Reference proteome</keyword>
<dbReference type="InterPro" id="IPR046858">
    <property type="entry name" value="ChrB_N"/>
</dbReference>
<name>A0ABW3C558_SPHXN</name>
<dbReference type="Pfam" id="PF20229">
    <property type="entry name" value="ChrB_N"/>
    <property type="match status" value="1"/>
</dbReference>
<dbReference type="EMBL" id="JBHTIK010000005">
    <property type="protein sequence ID" value="MFD0848689.1"/>
    <property type="molecule type" value="Genomic_DNA"/>
</dbReference>
<sequence>MKRAIRHQTWLALLHQLPTRPPYLRVRIWRRLQAVGAVPLKNAVHILPRNAQAEAAFRELLNDIKASGGEAVLAELQLVDGQTDADLRAAFDAARDADYADLVRDAGRLVEGGSASVSEIGKLHRRLADIAALDFFGAHGRQGADAVLRDLDAAQSSHADIHRRGHPAILDPGDLKGRTWVTRAGVHVDRIASAWLIRRFIDHEAKFRFATGVGYEPAPGELRFDMADAEFTHEEDRCSFETLLLRVGPQNDPALIAIAEMVHELDIADGKFERPETAGFGAMLSGVCASLDDDAERIEAAGAMLDQFYRHFTPRQARS</sequence>